<evidence type="ECO:0000313" key="1">
    <source>
        <dbReference type="EMBL" id="KAK8502881.1"/>
    </source>
</evidence>
<proteinExistence type="predicted"/>
<organism evidence="1 2">
    <name type="scientific">Hibiscus sabdariffa</name>
    <name type="common">roselle</name>
    <dbReference type="NCBI Taxonomy" id="183260"/>
    <lineage>
        <taxon>Eukaryota</taxon>
        <taxon>Viridiplantae</taxon>
        <taxon>Streptophyta</taxon>
        <taxon>Embryophyta</taxon>
        <taxon>Tracheophyta</taxon>
        <taxon>Spermatophyta</taxon>
        <taxon>Magnoliopsida</taxon>
        <taxon>eudicotyledons</taxon>
        <taxon>Gunneridae</taxon>
        <taxon>Pentapetalae</taxon>
        <taxon>rosids</taxon>
        <taxon>malvids</taxon>
        <taxon>Malvales</taxon>
        <taxon>Malvaceae</taxon>
        <taxon>Malvoideae</taxon>
        <taxon>Hibiscus</taxon>
    </lineage>
</organism>
<gene>
    <name evidence="1" type="ORF">V6N12_054110</name>
</gene>
<keyword evidence="2" id="KW-1185">Reference proteome</keyword>
<accession>A0ABR2B7F1</accession>
<sequence>MHCQKLWASVRGGSRWRSGPGNTTFACRVAGFRSGTGAVHVISWWRDGSVVLLWGTWPTVGGAVSHKP</sequence>
<name>A0ABR2B7F1_9ROSI</name>
<dbReference type="Proteomes" id="UP001472677">
    <property type="component" value="Unassembled WGS sequence"/>
</dbReference>
<comment type="caution">
    <text evidence="1">The sequence shown here is derived from an EMBL/GenBank/DDBJ whole genome shotgun (WGS) entry which is preliminary data.</text>
</comment>
<protein>
    <submittedName>
        <fullName evidence="1">Uncharacterized protein</fullName>
    </submittedName>
</protein>
<dbReference type="EMBL" id="JBBPBM010000159">
    <property type="protein sequence ID" value="KAK8502881.1"/>
    <property type="molecule type" value="Genomic_DNA"/>
</dbReference>
<reference evidence="1 2" key="1">
    <citation type="journal article" date="2024" name="G3 (Bethesda)">
        <title>Genome assembly of Hibiscus sabdariffa L. provides insights into metabolisms of medicinal natural products.</title>
        <authorList>
            <person name="Kim T."/>
        </authorList>
    </citation>
    <scope>NUCLEOTIDE SEQUENCE [LARGE SCALE GENOMIC DNA]</scope>
    <source>
        <strain evidence="1">TK-2024</strain>
        <tissue evidence="1">Old leaves</tissue>
    </source>
</reference>
<evidence type="ECO:0000313" key="2">
    <source>
        <dbReference type="Proteomes" id="UP001472677"/>
    </source>
</evidence>